<evidence type="ECO:0000313" key="1">
    <source>
        <dbReference type="EMBL" id="PQJ58184.1"/>
    </source>
</evidence>
<reference evidence="1 2" key="1">
    <citation type="submission" date="2016-12" db="EMBL/GenBank/DDBJ databases">
        <title>Diversity of luminous bacteria.</title>
        <authorList>
            <person name="Yoshizawa S."/>
            <person name="Kogure K."/>
        </authorList>
    </citation>
    <scope>NUCLEOTIDE SEQUENCE [LARGE SCALE GENOMIC DNA]</scope>
    <source>
        <strain evidence="1 2">LC2-408</strain>
    </source>
</reference>
<gene>
    <name evidence="1" type="ORF">BTO10_20935</name>
</gene>
<dbReference type="Proteomes" id="UP000238707">
    <property type="component" value="Unassembled WGS sequence"/>
</dbReference>
<proteinExistence type="predicted"/>
<dbReference type="EMBL" id="MSCI01000003">
    <property type="protein sequence ID" value="PQJ58184.1"/>
    <property type="molecule type" value="Genomic_DNA"/>
</dbReference>
<dbReference type="Gene3D" id="2.160.10.10">
    <property type="entry name" value="Hexapeptide repeat proteins"/>
    <property type="match status" value="1"/>
</dbReference>
<dbReference type="SUPFAM" id="SSF51161">
    <property type="entry name" value="Trimeric LpxA-like enzymes"/>
    <property type="match status" value="1"/>
</dbReference>
<dbReference type="PANTHER" id="PTHR23416">
    <property type="entry name" value="SIALIC ACID SYNTHASE-RELATED"/>
    <property type="match status" value="1"/>
</dbReference>
<evidence type="ECO:0000313" key="2">
    <source>
        <dbReference type="Proteomes" id="UP000238707"/>
    </source>
</evidence>
<dbReference type="Pfam" id="PF14602">
    <property type="entry name" value="Hexapep_2"/>
    <property type="match status" value="1"/>
</dbReference>
<dbReference type="RefSeq" id="WP_004741393.1">
    <property type="nucleotide sequence ID" value="NZ_MSCI01000003.1"/>
</dbReference>
<keyword evidence="2" id="KW-1185">Reference proteome</keyword>
<name>A0A2S7V7K8_9VIBR</name>
<dbReference type="PANTHER" id="PTHR23416:SF78">
    <property type="entry name" value="LIPOPOLYSACCHARIDE BIOSYNTHESIS O-ACETYL TRANSFERASE WBBJ-RELATED"/>
    <property type="match status" value="1"/>
</dbReference>
<comment type="caution">
    <text evidence="1">The sequence shown here is derived from an EMBL/GenBank/DDBJ whole genome shotgun (WGS) entry which is preliminary data.</text>
</comment>
<dbReference type="CDD" id="cd04647">
    <property type="entry name" value="LbH_MAT_like"/>
    <property type="match status" value="1"/>
</dbReference>
<dbReference type="AlphaFoldDB" id="A0A2S7V7K8"/>
<dbReference type="InterPro" id="IPR001451">
    <property type="entry name" value="Hexapep"/>
</dbReference>
<protein>
    <submittedName>
        <fullName evidence="1">Lipopolysaccharide biosynthesis protein</fullName>
    </submittedName>
</protein>
<dbReference type="InterPro" id="IPR051159">
    <property type="entry name" value="Hexapeptide_acetyltransf"/>
</dbReference>
<accession>A0A2S7V7K8</accession>
<sequence>MLYKVIWIARAIMYRLFFKKVGFPSYIGKPTFLYKPSKISIDKWVRIFPGARFEVHGDDSYINIEKNVGIGQNAHIISGGKLSISEGTVIAPHVFINNFDNDYQSIGENVLSQKSIYKETIIGKNCFIGFGAVIQSGTVLGEQCIVGANSFVSGVYPDYCVIAGNPAKVLKVYDKEKMKWVKV</sequence>
<dbReference type="InterPro" id="IPR011004">
    <property type="entry name" value="Trimer_LpxA-like_sf"/>
</dbReference>
<organism evidence="1 2">
    <name type="scientific">Vibrio chagasii</name>
    <dbReference type="NCBI Taxonomy" id="170679"/>
    <lineage>
        <taxon>Bacteria</taxon>
        <taxon>Pseudomonadati</taxon>
        <taxon>Pseudomonadota</taxon>
        <taxon>Gammaproteobacteria</taxon>
        <taxon>Vibrionales</taxon>
        <taxon>Vibrionaceae</taxon>
        <taxon>Vibrio</taxon>
    </lineage>
</organism>